<evidence type="ECO:0000256" key="1">
    <source>
        <dbReference type="ARBA" id="ARBA00001933"/>
    </source>
</evidence>
<protein>
    <submittedName>
        <fullName evidence="7">Pyridoxal-dependent decarboxylase, exosortase A system-associated</fullName>
    </submittedName>
</protein>
<dbReference type="SUPFAM" id="SSF51419">
    <property type="entry name" value="PLP-binding barrel"/>
    <property type="match status" value="1"/>
</dbReference>
<feature type="domain" description="Orn/DAP/Arg decarboxylase 2 N-terminal" evidence="6">
    <location>
        <begin position="45"/>
        <end position="290"/>
    </location>
</feature>
<evidence type="ECO:0000256" key="3">
    <source>
        <dbReference type="PIRSR" id="PIRSR600183-50"/>
    </source>
</evidence>
<dbReference type="InterPro" id="IPR017530">
    <property type="entry name" value="DCO2ase_PEP1"/>
</dbReference>
<organism evidence="7 8">
    <name type="scientific">Thalassotalea marina</name>
    <dbReference type="NCBI Taxonomy" id="1673741"/>
    <lineage>
        <taxon>Bacteria</taxon>
        <taxon>Pseudomonadati</taxon>
        <taxon>Pseudomonadota</taxon>
        <taxon>Gammaproteobacteria</taxon>
        <taxon>Alteromonadales</taxon>
        <taxon>Colwelliaceae</taxon>
        <taxon>Thalassotalea</taxon>
    </lineage>
</organism>
<dbReference type="InterPro" id="IPR022644">
    <property type="entry name" value="De-COase2_N"/>
</dbReference>
<dbReference type="Gene3D" id="3.20.20.10">
    <property type="entry name" value="Alanine racemase"/>
    <property type="match status" value="1"/>
</dbReference>
<dbReference type="PRINTS" id="PR01179">
    <property type="entry name" value="ODADCRBXLASE"/>
</dbReference>
<dbReference type="CDD" id="cd06839">
    <property type="entry name" value="PLPDE_III_Btrk_like"/>
    <property type="match status" value="1"/>
</dbReference>
<evidence type="ECO:0000256" key="4">
    <source>
        <dbReference type="RuleBase" id="RU003737"/>
    </source>
</evidence>
<dbReference type="AlphaFoldDB" id="A0A919BF88"/>
<dbReference type="InterPro" id="IPR022657">
    <property type="entry name" value="De-COase2_CS"/>
</dbReference>
<accession>A0A919BF88</accession>
<gene>
    <name evidence="7" type="ORF">GCM10017161_13620</name>
</gene>
<comment type="caution">
    <text evidence="7">The sequence shown here is derived from an EMBL/GenBank/DDBJ whole genome shotgun (WGS) entry which is preliminary data.</text>
</comment>
<dbReference type="Pfam" id="PF02784">
    <property type="entry name" value="Orn_Arg_deC_N"/>
    <property type="match status" value="1"/>
</dbReference>
<reference evidence="7" key="1">
    <citation type="journal article" date="2014" name="Int. J. Syst. Evol. Microbiol.">
        <title>Complete genome sequence of Corynebacterium casei LMG S-19264T (=DSM 44701T), isolated from a smear-ripened cheese.</title>
        <authorList>
            <consortium name="US DOE Joint Genome Institute (JGI-PGF)"/>
            <person name="Walter F."/>
            <person name="Albersmeier A."/>
            <person name="Kalinowski J."/>
            <person name="Ruckert C."/>
        </authorList>
    </citation>
    <scope>NUCLEOTIDE SEQUENCE</scope>
    <source>
        <strain evidence="7">KCTC 42731</strain>
    </source>
</reference>
<evidence type="ECO:0000259" key="6">
    <source>
        <dbReference type="Pfam" id="PF02784"/>
    </source>
</evidence>
<dbReference type="PROSITE" id="PS00879">
    <property type="entry name" value="ODR_DC_2_2"/>
    <property type="match status" value="1"/>
</dbReference>
<dbReference type="SUPFAM" id="SSF50621">
    <property type="entry name" value="Alanine racemase C-terminal domain-like"/>
    <property type="match status" value="1"/>
</dbReference>
<proteinExistence type="inferred from homology"/>
<evidence type="ECO:0000256" key="2">
    <source>
        <dbReference type="ARBA" id="ARBA00022898"/>
    </source>
</evidence>
<evidence type="ECO:0000313" key="7">
    <source>
        <dbReference type="EMBL" id="GHF87357.1"/>
    </source>
</evidence>
<comment type="similarity">
    <text evidence="4">Belongs to the Orn/Lys/Arg decarboxylase class-II family.</text>
</comment>
<sequence length="410" mass="44538">MINHHEKQNHFGSLNNQLMVQDKNLTDIDAIVGQTPFYVYDSSIVQQRITTLVEQLPKRINLHYAIKANPYLPLVHFIKPLVKGFDVASKKEMLLALESGMPANHISFAGPGKSDGDLTAAILTGVILHAESLNEIKRAIAIGKSVNRKPNIAIRVNPAFELKASGMKMAGGAKPFGVDEEVVLSALPSLDYENMTFKGFHIYAGSQNLDANAIIDMHNQTFELALKLVDATPVPISHINLGGGFGVPYFAKEKALNIDPIANNLHKLCNNSDKLAGIDLIVELGRYLVAEAGLYVCKVVDKKVSRDKTYLVCDGGLHHHLANSGNFGQVIRKNYPLAIGNKLVDTAESPMEKVDIVGPLCTPLDIIGQAVELPKADVGDYIVVFQSGAYGASASPKDFLSQPHLSEILF</sequence>
<dbReference type="Proteomes" id="UP000623842">
    <property type="component" value="Unassembled WGS sequence"/>
</dbReference>
<dbReference type="Pfam" id="PF00278">
    <property type="entry name" value="Orn_DAP_Arg_deC"/>
    <property type="match status" value="1"/>
</dbReference>
<dbReference type="PANTHER" id="PTHR43727">
    <property type="entry name" value="DIAMINOPIMELATE DECARBOXYLASE"/>
    <property type="match status" value="1"/>
</dbReference>
<dbReference type="InterPro" id="IPR000183">
    <property type="entry name" value="Orn/DAP/Arg_de-COase"/>
</dbReference>
<dbReference type="NCBIfam" id="TIGR03099">
    <property type="entry name" value="dCO2ase_PEP1"/>
    <property type="match status" value="1"/>
</dbReference>
<keyword evidence="8" id="KW-1185">Reference proteome</keyword>
<evidence type="ECO:0000259" key="5">
    <source>
        <dbReference type="Pfam" id="PF00278"/>
    </source>
</evidence>
<dbReference type="InterPro" id="IPR009006">
    <property type="entry name" value="Ala_racemase/Decarboxylase_C"/>
</dbReference>
<keyword evidence="2 3" id="KW-0663">Pyridoxal phosphate</keyword>
<dbReference type="PANTHER" id="PTHR43727:SF2">
    <property type="entry name" value="GROUP IV DECARBOXYLASE"/>
    <property type="match status" value="1"/>
</dbReference>
<dbReference type="Gene3D" id="2.40.37.10">
    <property type="entry name" value="Lyase, Ornithine Decarboxylase, Chain A, domain 1"/>
    <property type="match status" value="1"/>
</dbReference>
<dbReference type="InterPro" id="IPR022643">
    <property type="entry name" value="De-COase2_C"/>
</dbReference>
<name>A0A919BF88_9GAMM</name>
<dbReference type="EMBL" id="BNCK01000003">
    <property type="protein sequence ID" value="GHF87357.1"/>
    <property type="molecule type" value="Genomic_DNA"/>
</dbReference>
<dbReference type="GO" id="GO:0008836">
    <property type="term" value="F:diaminopimelate decarboxylase activity"/>
    <property type="evidence" value="ECO:0007669"/>
    <property type="project" value="TreeGrafter"/>
</dbReference>
<reference evidence="7" key="2">
    <citation type="submission" date="2020-09" db="EMBL/GenBank/DDBJ databases">
        <authorList>
            <person name="Sun Q."/>
            <person name="Kim S."/>
        </authorList>
    </citation>
    <scope>NUCLEOTIDE SEQUENCE</scope>
    <source>
        <strain evidence="7">KCTC 42731</strain>
    </source>
</reference>
<evidence type="ECO:0000313" key="8">
    <source>
        <dbReference type="Proteomes" id="UP000623842"/>
    </source>
</evidence>
<dbReference type="RefSeq" id="WP_189768561.1">
    <property type="nucleotide sequence ID" value="NZ_BNCK01000003.1"/>
</dbReference>
<feature type="active site" description="Proton donor" evidence="3">
    <location>
        <position position="361"/>
    </location>
</feature>
<comment type="cofactor">
    <cofactor evidence="1 3">
        <name>pyridoxal 5'-phosphate</name>
        <dbReference type="ChEBI" id="CHEBI:597326"/>
    </cofactor>
</comment>
<feature type="domain" description="Orn/DAP/Arg decarboxylase 2 C-terminal" evidence="5">
    <location>
        <begin position="37"/>
        <end position="388"/>
    </location>
</feature>
<dbReference type="InterPro" id="IPR029066">
    <property type="entry name" value="PLP-binding_barrel"/>
</dbReference>
<dbReference type="GO" id="GO:0009089">
    <property type="term" value="P:lysine biosynthetic process via diaminopimelate"/>
    <property type="evidence" value="ECO:0007669"/>
    <property type="project" value="TreeGrafter"/>
</dbReference>
<feature type="modified residue" description="N6-(pyridoxal phosphate)lysine" evidence="3">
    <location>
        <position position="67"/>
    </location>
</feature>